<sequence>MSLILLSQTTTVSSETKPGQVRLNNNFILKSSVSKGIENLYNLDFDDAKSQFSKAIAADSESPVGYFYTAMIYWERILNNPNDKEAFKLFDEWTSKTIEICQKKIEKNGKDDETLLYLGGSYGFKARKDLTKKSWWPAFWNAKKGRNLLKEAFDMNPQNFDLYLGLGMYDYFLDKMPKIVKFFSFLLSFSGKKELGIEKLHKCATDGKYAKTEAKFVLMSIYTYLEKEYLKALPIALDLKNSYPENPRFYYTTAIILSGMKKWDEALRLADEISSKAEKEEKNFTLNWLPRTNYLRGEIFRGKKDYDEAIKFYNLAINSELSNETWVLPWSHLKIGMIYDTLGQREKARVKYQGVLKLEDVSEENTYVHELAGKYLEKSYSKNETGISD</sequence>
<evidence type="ECO:0000313" key="2">
    <source>
        <dbReference type="Proteomes" id="UP000178082"/>
    </source>
</evidence>
<dbReference type="PANTHER" id="PTHR12558">
    <property type="entry name" value="CELL DIVISION CYCLE 16,23,27"/>
    <property type="match status" value="1"/>
</dbReference>
<protein>
    <submittedName>
        <fullName evidence="1">Uncharacterized protein</fullName>
    </submittedName>
</protein>
<proteinExistence type="predicted"/>
<dbReference type="Gene3D" id="1.25.40.10">
    <property type="entry name" value="Tetratricopeptide repeat domain"/>
    <property type="match status" value="2"/>
</dbReference>
<evidence type="ECO:0000313" key="1">
    <source>
        <dbReference type="EMBL" id="OGL55127.1"/>
    </source>
</evidence>
<dbReference type="EMBL" id="MGDI01000004">
    <property type="protein sequence ID" value="OGL55127.1"/>
    <property type="molecule type" value="Genomic_DNA"/>
</dbReference>
<dbReference type="AlphaFoldDB" id="A0A1F7SPK9"/>
<dbReference type="InterPro" id="IPR011990">
    <property type="entry name" value="TPR-like_helical_dom_sf"/>
</dbReference>
<accession>A0A1F7SPK9</accession>
<organism evidence="1 2">
    <name type="scientific">Candidatus Schekmanbacteria bacterium RIFCSPLOWO2_12_FULL_38_15</name>
    <dbReference type="NCBI Taxonomy" id="1817883"/>
    <lineage>
        <taxon>Bacteria</taxon>
        <taxon>Candidatus Schekmaniibacteriota</taxon>
    </lineage>
</organism>
<comment type="caution">
    <text evidence="1">The sequence shown here is derived from an EMBL/GenBank/DDBJ whole genome shotgun (WGS) entry which is preliminary data.</text>
</comment>
<dbReference type="SUPFAM" id="SSF48452">
    <property type="entry name" value="TPR-like"/>
    <property type="match status" value="2"/>
</dbReference>
<reference evidence="1 2" key="1">
    <citation type="journal article" date="2016" name="Nat. Commun.">
        <title>Thousands of microbial genomes shed light on interconnected biogeochemical processes in an aquifer system.</title>
        <authorList>
            <person name="Anantharaman K."/>
            <person name="Brown C.T."/>
            <person name="Hug L.A."/>
            <person name="Sharon I."/>
            <person name="Castelle C.J."/>
            <person name="Probst A.J."/>
            <person name="Thomas B.C."/>
            <person name="Singh A."/>
            <person name="Wilkins M.J."/>
            <person name="Karaoz U."/>
            <person name="Brodie E.L."/>
            <person name="Williams K.H."/>
            <person name="Hubbard S.S."/>
            <person name="Banfield J.F."/>
        </authorList>
    </citation>
    <scope>NUCLEOTIDE SEQUENCE [LARGE SCALE GENOMIC DNA]</scope>
</reference>
<name>A0A1F7SPK9_9BACT</name>
<gene>
    <name evidence="1" type="ORF">A3G31_02710</name>
</gene>
<dbReference type="InterPro" id="IPR019734">
    <property type="entry name" value="TPR_rpt"/>
</dbReference>
<dbReference type="SMART" id="SM00028">
    <property type="entry name" value="TPR"/>
    <property type="match status" value="4"/>
</dbReference>
<dbReference type="Pfam" id="PF13181">
    <property type="entry name" value="TPR_8"/>
    <property type="match status" value="1"/>
</dbReference>
<dbReference type="Proteomes" id="UP000178082">
    <property type="component" value="Unassembled WGS sequence"/>
</dbReference>
<dbReference type="STRING" id="1817883.A3G31_02710"/>
<dbReference type="PANTHER" id="PTHR12558:SF13">
    <property type="entry name" value="CELL DIVISION CYCLE PROTEIN 27 HOMOLOG"/>
    <property type="match status" value="1"/>
</dbReference>